<evidence type="ECO:0000313" key="1">
    <source>
        <dbReference type="EMBL" id="GAG46751.1"/>
    </source>
</evidence>
<feature type="non-terminal residue" evidence="1">
    <location>
        <position position="1"/>
    </location>
</feature>
<comment type="caution">
    <text evidence="1">The sequence shown here is derived from an EMBL/GenBank/DDBJ whole genome shotgun (WGS) entry which is preliminary data.</text>
</comment>
<dbReference type="AlphaFoldDB" id="X0ZEH8"/>
<gene>
    <name evidence="1" type="ORF">S01H1_86232</name>
</gene>
<feature type="non-terminal residue" evidence="1">
    <location>
        <position position="38"/>
    </location>
</feature>
<name>X0ZEH8_9ZZZZ</name>
<accession>X0ZEH8</accession>
<reference evidence="1" key="1">
    <citation type="journal article" date="2014" name="Front. Microbiol.">
        <title>High frequency of phylogenetically diverse reductive dehalogenase-homologous genes in deep subseafloor sedimentary metagenomes.</title>
        <authorList>
            <person name="Kawai M."/>
            <person name="Futagami T."/>
            <person name="Toyoda A."/>
            <person name="Takaki Y."/>
            <person name="Nishi S."/>
            <person name="Hori S."/>
            <person name="Arai W."/>
            <person name="Tsubouchi T."/>
            <person name="Morono Y."/>
            <person name="Uchiyama I."/>
            <person name="Ito T."/>
            <person name="Fujiyama A."/>
            <person name="Inagaki F."/>
            <person name="Takami H."/>
        </authorList>
    </citation>
    <scope>NUCLEOTIDE SEQUENCE</scope>
    <source>
        <strain evidence="1">Expedition CK06-06</strain>
    </source>
</reference>
<protein>
    <submittedName>
        <fullName evidence="1">Uncharacterized protein</fullName>
    </submittedName>
</protein>
<organism evidence="1">
    <name type="scientific">marine sediment metagenome</name>
    <dbReference type="NCBI Taxonomy" id="412755"/>
    <lineage>
        <taxon>unclassified sequences</taxon>
        <taxon>metagenomes</taxon>
        <taxon>ecological metagenomes</taxon>
    </lineage>
</organism>
<sequence>DREAEEPAYLKETRKLDVSSIKMPGDLNKVLLKLLDSP</sequence>
<proteinExistence type="predicted"/>
<dbReference type="EMBL" id="BARS01059618">
    <property type="protein sequence ID" value="GAG46751.1"/>
    <property type="molecule type" value="Genomic_DNA"/>
</dbReference>